<dbReference type="GO" id="GO:0004489">
    <property type="term" value="F:methylenetetrahydrofolate reductase [NAD(P)H] activity"/>
    <property type="evidence" value="ECO:0007669"/>
    <property type="project" value="InterPro"/>
</dbReference>
<comment type="cofactor">
    <cofactor evidence="1">
        <name>FAD</name>
        <dbReference type="ChEBI" id="CHEBI:57692"/>
    </cofactor>
</comment>
<dbReference type="GO" id="GO:0035999">
    <property type="term" value="P:tetrahydrofolate interconversion"/>
    <property type="evidence" value="ECO:0007669"/>
    <property type="project" value="UniProtKB-UniPathway"/>
</dbReference>
<dbReference type="Gene3D" id="3.20.20.220">
    <property type="match status" value="1"/>
</dbReference>
<dbReference type="InterPro" id="IPR003171">
    <property type="entry name" value="Mehydrof_redctse-like"/>
</dbReference>
<proteinExistence type="inferred from homology"/>
<name>A0A382L569_9ZZZZ</name>
<evidence type="ECO:0000256" key="6">
    <source>
        <dbReference type="ARBA" id="ARBA00023002"/>
    </source>
</evidence>
<dbReference type="UniPathway" id="UPA00193"/>
<evidence type="ECO:0000256" key="4">
    <source>
        <dbReference type="ARBA" id="ARBA00022630"/>
    </source>
</evidence>
<dbReference type="PANTHER" id="PTHR45754:SF3">
    <property type="entry name" value="METHYLENETETRAHYDROFOLATE REDUCTASE (NADPH)"/>
    <property type="match status" value="1"/>
</dbReference>
<accession>A0A382L569</accession>
<keyword evidence="6" id="KW-0560">Oxidoreductase</keyword>
<dbReference type="GO" id="GO:0009086">
    <property type="term" value="P:methionine biosynthetic process"/>
    <property type="evidence" value="ECO:0007669"/>
    <property type="project" value="TreeGrafter"/>
</dbReference>
<evidence type="ECO:0000256" key="3">
    <source>
        <dbReference type="ARBA" id="ARBA00006743"/>
    </source>
</evidence>
<dbReference type="AlphaFoldDB" id="A0A382L569"/>
<evidence type="ECO:0000256" key="2">
    <source>
        <dbReference type="ARBA" id="ARBA00004777"/>
    </source>
</evidence>
<organism evidence="7">
    <name type="scientific">marine metagenome</name>
    <dbReference type="NCBI Taxonomy" id="408172"/>
    <lineage>
        <taxon>unclassified sequences</taxon>
        <taxon>metagenomes</taxon>
        <taxon>ecological metagenomes</taxon>
    </lineage>
</organism>
<dbReference type="InterPro" id="IPR029041">
    <property type="entry name" value="FAD-linked_oxidoreductase-like"/>
</dbReference>
<keyword evidence="5" id="KW-0274">FAD</keyword>
<evidence type="ECO:0000256" key="1">
    <source>
        <dbReference type="ARBA" id="ARBA00001974"/>
    </source>
</evidence>
<reference evidence="7" key="1">
    <citation type="submission" date="2018-05" db="EMBL/GenBank/DDBJ databases">
        <authorList>
            <person name="Lanie J.A."/>
            <person name="Ng W.-L."/>
            <person name="Kazmierczak K.M."/>
            <person name="Andrzejewski T.M."/>
            <person name="Davidsen T.M."/>
            <person name="Wayne K.J."/>
            <person name="Tettelin H."/>
            <person name="Glass J.I."/>
            <person name="Rusch D."/>
            <person name="Podicherti R."/>
            <person name="Tsui H.-C.T."/>
            <person name="Winkler M.E."/>
        </authorList>
    </citation>
    <scope>NUCLEOTIDE SEQUENCE</scope>
</reference>
<dbReference type="PANTHER" id="PTHR45754">
    <property type="entry name" value="METHYLENETETRAHYDROFOLATE REDUCTASE"/>
    <property type="match status" value="1"/>
</dbReference>
<gene>
    <name evidence="7" type="ORF">METZ01_LOCUS282885</name>
</gene>
<dbReference type="Pfam" id="PF02219">
    <property type="entry name" value="MTHFR"/>
    <property type="match status" value="1"/>
</dbReference>
<dbReference type="GO" id="GO:0005829">
    <property type="term" value="C:cytosol"/>
    <property type="evidence" value="ECO:0007669"/>
    <property type="project" value="TreeGrafter"/>
</dbReference>
<sequence length="292" mass="31678">MSKLKDSLEAGTFTYTAELIPPKGTNLESMFEKAEILNGLVTAFNLTDSYTAKMSMSPLAAARLLLDRGIESILQFTCRDRNRIALQGDLLGASALGLSNIMCMGGDPPTIGDHPEAKPVFDFDAVSLLGAITTLSQGHDIHDNPLRGTPQFFTGAVTNPGADDLEWEINRLGQKIDAGAQFFQTQAVYESVAYEKFANATAKYNVPFLPSIILLKSGDMARMFNEKVPGITVPDDIVKEMDDAATPEEKSTKSIEIAARTIRELRPLCQGVHLIAAGWESKLPQVIKLATS</sequence>
<dbReference type="CDD" id="cd00537">
    <property type="entry name" value="MTHFR"/>
    <property type="match status" value="1"/>
</dbReference>
<dbReference type="SUPFAM" id="SSF51730">
    <property type="entry name" value="FAD-linked oxidoreductase"/>
    <property type="match status" value="1"/>
</dbReference>
<dbReference type="EMBL" id="UINC01083891">
    <property type="protein sequence ID" value="SVC30031.1"/>
    <property type="molecule type" value="Genomic_DNA"/>
</dbReference>
<dbReference type="GO" id="GO:0071949">
    <property type="term" value="F:FAD binding"/>
    <property type="evidence" value="ECO:0007669"/>
    <property type="project" value="TreeGrafter"/>
</dbReference>
<comment type="similarity">
    <text evidence="3">Belongs to the methylenetetrahydrofolate reductase family.</text>
</comment>
<evidence type="ECO:0000313" key="7">
    <source>
        <dbReference type="EMBL" id="SVC30031.1"/>
    </source>
</evidence>
<comment type="pathway">
    <text evidence="2">One-carbon metabolism; tetrahydrofolate interconversion.</text>
</comment>
<protein>
    <submittedName>
        <fullName evidence="7">Uncharacterized protein</fullName>
    </submittedName>
</protein>
<keyword evidence="4" id="KW-0285">Flavoprotein</keyword>
<evidence type="ECO:0000256" key="5">
    <source>
        <dbReference type="ARBA" id="ARBA00022827"/>
    </source>
</evidence>